<dbReference type="AlphaFoldDB" id="A0A1W1E9J8"/>
<accession>A0A1W1E9J8</accession>
<name>A0A1W1E9J8_9ZZZZ</name>
<evidence type="ECO:0000256" key="1">
    <source>
        <dbReference type="ARBA" id="ARBA00004141"/>
    </source>
</evidence>
<feature type="transmembrane region" description="Helical" evidence="5">
    <location>
        <begin position="167"/>
        <end position="188"/>
    </location>
</feature>
<feature type="transmembrane region" description="Helical" evidence="5">
    <location>
        <begin position="129"/>
        <end position="160"/>
    </location>
</feature>
<sequence length="247" mass="27006">MQDYLFYTLIASLLSLLFSMGGAGSGIALIPVLNFLGLDFTIAKAVGLFAGASTTITSSIMNLKRKVLDFSFLWPIAVMMLLFAPLGAYWSKFFNEEIIKFLFMLLLFYSATMMMFGKKKTMLKATGKTTLALVGGCVGFLAGLLGVGGGNLLIPLLILLGFEPKKVAITVSFVVPFSALSSFFTYAQYVPLDWILLVCIAAGSALGGFIGNYLMHYKLDQKQIKKVMALILYLLACKMLYHFLPLS</sequence>
<organism evidence="6">
    <name type="scientific">hydrothermal vent metagenome</name>
    <dbReference type="NCBI Taxonomy" id="652676"/>
    <lineage>
        <taxon>unclassified sequences</taxon>
        <taxon>metagenomes</taxon>
        <taxon>ecological metagenomes</taxon>
    </lineage>
</organism>
<feature type="transmembrane region" description="Helical" evidence="5">
    <location>
        <begin position="227"/>
        <end position="244"/>
    </location>
</feature>
<dbReference type="Pfam" id="PF01925">
    <property type="entry name" value="TauE"/>
    <property type="match status" value="1"/>
</dbReference>
<evidence type="ECO:0000313" key="6">
    <source>
        <dbReference type="EMBL" id="SFV90537.1"/>
    </source>
</evidence>
<feature type="transmembrane region" description="Helical" evidence="5">
    <location>
        <begin position="98"/>
        <end position="117"/>
    </location>
</feature>
<dbReference type="InterPro" id="IPR002781">
    <property type="entry name" value="TM_pro_TauE-like"/>
</dbReference>
<feature type="transmembrane region" description="Helical" evidence="5">
    <location>
        <begin position="72"/>
        <end position="91"/>
    </location>
</feature>
<keyword evidence="3 5" id="KW-1133">Transmembrane helix</keyword>
<comment type="subcellular location">
    <subcellularLocation>
        <location evidence="1">Membrane</location>
        <topology evidence="1">Multi-pass membrane protein</topology>
    </subcellularLocation>
</comment>
<dbReference type="PANTHER" id="PTHR43701:SF2">
    <property type="entry name" value="MEMBRANE TRANSPORTER PROTEIN YJNA-RELATED"/>
    <property type="match status" value="1"/>
</dbReference>
<evidence type="ECO:0000256" key="2">
    <source>
        <dbReference type="ARBA" id="ARBA00022692"/>
    </source>
</evidence>
<gene>
    <name evidence="6" type="ORF">MNB_SV-4-862</name>
</gene>
<evidence type="ECO:0000256" key="4">
    <source>
        <dbReference type="ARBA" id="ARBA00023136"/>
    </source>
</evidence>
<evidence type="ECO:0000256" key="5">
    <source>
        <dbReference type="SAM" id="Phobius"/>
    </source>
</evidence>
<evidence type="ECO:0008006" key="7">
    <source>
        <dbReference type="Google" id="ProtNLM"/>
    </source>
</evidence>
<evidence type="ECO:0000256" key="3">
    <source>
        <dbReference type="ARBA" id="ARBA00022989"/>
    </source>
</evidence>
<feature type="transmembrane region" description="Helical" evidence="5">
    <location>
        <begin position="194"/>
        <end position="215"/>
    </location>
</feature>
<dbReference type="EMBL" id="FPIB01000017">
    <property type="protein sequence ID" value="SFV90537.1"/>
    <property type="molecule type" value="Genomic_DNA"/>
</dbReference>
<feature type="transmembrane region" description="Helical" evidence="5">
    <location>
        <begin position="6"/>
        <end position="30"/>
    </location>
</feature>
<dbReference type="GO" id="GO:0016020">
    <property type="term" value="C:membrane"/>
    <property type="evidence" value="ECO:0007669"/>
    <property type="project" value="UniProtKB-SubCell"/>
</dbReference>
<reference evidence="6" key="1">
    <citation type="submission" date="2016-10" db="EMBL/GenBank/DDBJ databases">
        <authorList>
            <person name="de Groot N.N."/>
        </authorList>
    </citation>
    <scope>NUCLEOTIDE SEQUENCE</scope>
</reference>
<dbReference type="PANTHER" id="PTHR43701">
    <property type="entry name" value="MEMBRANE TRANSPORTER PROTEIN MJ0441-RELATED"/>
    <property type="match status" value="1"/>
</dbReference>
<proteinExistence type="predicted"/>
<keyword evidence="4 5" id="KW-0472">Membrane</keyword>
<keyword evidence="2 5" id="KW-0812">Transmembrane</keyword>
<dbReference type="InterPro" id="IPR051598">
    <property type="entry name" value="TSUP/Inactive_protease-like"/>
</dbReference>
<protein>
    <recommendedName>
        <fullName evidence="7">Membrane transporter protein</fullName>
    </recommendedName>
</protein>